<evidence type="ECO:0000256" key="7">
    <source>
        <dbReference type="ARBA" id="ARBA00022807"/>
    </source>
</evidence>
<dbReference type="GO" id="GO:0006508">
    <property type="term" value="P:proteolysis"/>
    <property type="evidence" value="ECO:0007669"/>
    <property type="project" value="UniProtKB-KW"/>
</dbReference>
<evidence type="ECO:0000259" key="10">
    <source>
        <dbReference type="PROSITE" id="PS50235"/>
    </source>
</evidence>
<dbReference type="Gene3D" id="3.90.70.10">
    <property type="entry name" value="Cysteine proteinases"/>
    <property type="match status" value="1"/>
</dbReference>
<dbReference type="InterPro" id="IPR038765">
    <property type="entry name" value="Papain-like_cys_pep_sf"/>
</dbReference>
<accession>A0A0A9ZG66</accession>
<evidence type="ECO:0000256" key="1">
    <source>
        <dbReference type="ARBA" id="ARBA00000707"/>
    </source>
</evidence>
<evidence type="ECO:0000256" key="4">
    <source>
        <dbReference type="ARBA" id="ARBA00022670"/>
    </source>
</evidence>
<proteinExistence type="inferred from homology"/>
<keyword evidence="6 11" id="KW-0378">Hydrolase</keyword>
<evidence type="ECO:0000256" key="9">
    <source>
        <dbReference type="SAM" id="Phobius"/>
    </source>
</evidence>
<sequence length="518" mass="57360">MNQIVSKYANMAMDKDNVLLLGLTACALGLSFFILWGPKIGRRTFNNCSLVALQNLGLTCFLNSLLQALASCPSFIEWLTSRKKNGKVSESLFDVLKLLCYEREPGGAEDVYSPAVLVQHLRGKAWPTFPQEQDPHELFLHILTALEEEELRSTPERAESLLDALGSKEEDDQLVANRVSGHGDVPIVKRVINSKIEKPVLTPSPFRGYLASQLSCLNCGSRSAVVYDKFDTLTLALPSKGICFKLQRLLGDFVSAELVDGFSCDHCNEGRDPSEPPVLSQASKAIKIGKLPKCLSLHISRTYMSNEGFMYKRDNYVDFPEYLMMSHYTHNSSMLKDKKPLKKLSPDAPPIKFPKGSLSGSAIDGTDSDPTLTKYKTLGTPDDSDATGLSSEEEFASLSPKTDAVPENIMKNNNNTVPTHVFAAGASFISGPVYRLKAVVEHRGTIDSGHFVTYRRGPLQSQIRHRSSDLLDQSESRWFFTSDEIVKKSTLCEALQANAYLLFYEKCVNDVLPVPNSL</sequence>
<dbReference type="GO" id="GO:0005634">
    <property type="term" value="C:nucleus"/>
    <property type="evidence" value="ECO:0007669"/>
    <property type="project" value="TreeGrafter"/>
</dbReference>
<feature type="domain" description="USP" evidence="10">
    <location>
        <begin position="51"/>
        <end position="507"/>
    </location>
</feature>
<dbReference type="GO" id="GO:0005829">
    <property type="term" value="C:cytosol"/>
    <property type="evidence" value="ECO:0007669"/>
    <property type="project" value="TreeGrafter"/>
</dbReference>
<dbReference type="PROSITE" id="PS00973">
    <property type="entry name" value="USP_2"/>
    <property type="match status" value="1"/>
</dbReference>
<dbReference type="GO" id="GO:0004843">
    <property type="term" value="F:cysteine-type deubiquitinase activity"/>
    <property type="evidence" value="ECO:0007669"/>
    <property type="project" value="UniProtKB-EC"/>
</dbReference>
<dbReference type="Pfam" id="PF00443">
    <property type="entry name" value="UCH"/>
    <property type="match status" value="1"/>
</dbReference>
<feature type="region of interest" description="Disordered" evidence="8">
    <location>
        <begin position="378"/>
        <end position="407"/>
    </location>
</feature>
<keyword evidence="7" id="KW-0788">Thiol protease</keyword>
<evidence type="ECO:0000256" key="6">
    <source>
        <dbReference type="ARBA" id="ARBA00022801"/>
    </source>
</evidence>
<dbReference type="GO" id="GO:0016579">
    <property type="term" value="P:protein deubiquitination"/>
    <property type="evidence" value="ECO:0007669"/>
    <property type="project" value="InterPro"/>
</dbReference>
<comment type="similarity">
    <text evidence="2">Belongs to the peptidase C19 family.</text>
</comment>
<keyword evidence="5" id="KW-0833">Ubl conjugation pathway</keyword>
<dbReference type="AlphaFoldDB" id="A0A0A9ZG66"/>
<dbReference type="InterPro" id="IPR001394">
    <property type="entry name" value="Peptidase_C19_UCH"/>
</dbReference>
<dbReference type="SUPFAM" id="SSF54001">
    <property type="entry name" value="Cysteine proteinases"/>
    <property type="match status" value="1"/>
</dbReference>
<organism evidence="11">
    <name type="scientific">Lygus hesperus</name>
    <name type="common">Western plant bug</name>
    <dbReference type="NCBI Taxonomy" id="30085"/>
    <lineage>
        <taxon>Eukaryota</taxon>
        <taxon>Metazoa</taxon>
        <taxon>Ecdysozoa</taxon>
        <taxon>Arthropoda</taxon>
        <taxon>Hexapoda</taxon>
        <taxon>Insecta</taxon>
        <taxon>Pterygota</taxon>
        <taxon>Neoptera</taxon>
        <taxon>Paraneoptera</taxon>
        <taxon>Hemiptera</taxon>
        <taxon>Heteroptera</taxon>
        <taxon>Panheteroptera</taxon>
        <taxon>Cimicomorpha</taxon>
        <taxon>Miridae</taxon>
        <taxon>Mirini</taxon>
        <taxon>Lygus</taxon>
    </lineage>
</organism>
<name>A0A0A9ZG66_LYGHE</name>
<evidence type="ECO:0000256" key="5">
    <source>
        <dbReference type="ARBA" id="ARBA00022786"/>
    </source>
</evidence>
<dbReference type="EMBL" id="GBHO01000045">
    <property type="protein sequence ID" value="JAG43559.1"/>
    <property type="molecule type" value="Transcribed_RNA"/>
</dbReference>
<dbReference type="InterPro" id="IPR028889">
    <property type="entry name" value="USP"/>
</dbReference>
<keyword evidence="9" id="KW-1133">Transmembrane helix</keyword>
<evidence type="ECO:0000313" key="11">
    <source>
        <dbReference type="EMBL" id="JAG43559.1"/>
    </source>
</evidence>
<dbReference type="PANTHER" id="PTHR24006:SF888">
    <property type="entry name" value="UBIQUITIN CARBOXYL-TERMINAL HYDROLASE 30"/>
    <property type="match status" value="1"/>
</dbReference>
<gene>
    <name evidence="11" type="primary">usp30_1</name>
    <name evidence="11" type="ORF">CM83_40245</name>
</gene>
<protein>
    <recommendedName>
        <fullName evidence="3">ubiquitinyl hydrolase 1</fullName>
        <ecNumber evidence="3">3.4.19.12</ecNumber>
    </recommendedName>
</protein>
<keyword evidence="4" id="KW-0645">Protease</keyword>
<reference evidence="11" key="1">
    <citation type="journal article" date="2014" name="PLoS ONE">
        <title>Transcriptome-Based Identification of ABC Transporters in the Western Tarnished Plant Bug Lygus hesperus.</title>
        <authorList>
            <person name="Hull J.J."/>
            <person name="Chaney K."/>
            <person name="Geib S.M."/>
            <person name="Fabrick J.A."/>
            <person name="Brent C.S."/>
            <person name="Walsh D."/>
            <person name="Lavine L.C."/>
        </authorList>
    </citation>
    <scope>NUCLEOTIDE SEQUENCE</scope>
</reference>
<dbReference type="EC" id="3.4.19.12" evidence="3"/>
<keyword evidence="9" id="KW-0812">Transmembrane</keyword>
<dbReference type="InterPro" id="IPR050164">
    <property type="entry name" value="Peptidase_C19"/>
</dbReference>
<dbReference type="PANTHER" id="PTHR24006">
    <property type="entry name" value="UBIQUITIN CARBOXYL-TERMINAL HYDROLASE"/>
    <property type="match status" value="1"/>
</dbReference>
<feature type="transmembrane region" description="Helical" evidence="9">
    <location>
        <begin position="18"/>
        <end position="36"/>
    </location>
</feature>
<dbReference type="InterPro" id="IPR018200">
    <property type="entry name" value="USP_CS"/>
</dbReference>
<evidence type="ECO:0000256" key="2">
    <source>
        <dbReference type="ARBA" id="ARBA00009085"/>
    </source>
</evidence>
<dbReference type="CDD" id="cd02662">
    <property type="entry name" value="Peptidase_C19F"/>
    <property type="match status" value="1"/>
</dbReference>
<reference evidence="11" key="2">
    <citation type="submission" date="2014-07" db="EMBL/GenBank/DDBJ databases">
        <authorList>
            <person name="Hull J."/>
        </authorList>
    </citation>
    <scope>NUCLEOTIDE SEQUENCE</scope>
</reference>
<evidence type="ECO:0000256" key="3">
    <source>
        <dbReference type="ARBA" id="ARBA00012759"/>
    </source>
</evidence>
<keyword evidence="9" id="KW-0472">Membrane</keyword>
<evidence type="ECO:0000256" key="8">
    <source>
        <dbReference type="SAM" id="MobiDB-lite"/>
    </source>
</evidence>
<dbReference type="PROSITE" id="PS50235">
    <property type="entry name" value="USP_3"/>
    <property type="match status" value="1"/>
</dbReference>
<comment type="catalytic activity">
    <reaction evidence="1">
        <text>Thiol-dependent hydrolysis of ester, thioester, amide, peptide and isopeptide bonds formed by the C-terminal Gly of ubiquitin (a 76-residue protein attached to proteins as an intracellular targeting signal).</text>
        <dbReference type="EC" id="3.4.19.12"/>
    </reaction>
</comment>